<dbReference type="Gene3D" id="3.40.50.300">
    <property type="entry name" value="P-loop containing nucleotide triphosphate hydrolases"/>
    <property type="match status" value="1"/>
</dbReference>
<evidence type="ECO:0000259" key="2">
    <source>
        <dbReference type="PROSITE" id="PS51192"/>
    </source>
</evidence>
<dbReference type="InterPro" id="IPR001650">
    <property type="entry name" value="Helicase_C-like"/>
</dbReference>
<evidence type="ECO:0000313" key="4">
    <source>
        <dbReference type="EMBL" id="ETZ30540.1"/>
    </source>
</evidence>
<feature type="domain" description="Helicase C-terminal" evidence="3">
    <location>
        <begin position="737"/>
        <end position="889"/>
    </location>
</feature>
<dbReference type="Pfam" id="PF00271">
    <property type="entry name" value="Helicase_C"/>
    <property type="match status" value="1"/>
</dbReference>
<dbReference type="InterPro" id="IPR000330">
    <property type="entry name" value="SNF2_N"/>
</dbReference>
<dbReference type="SMART" id="SM00490">
    <property type="entry name" value="HELICc"/>
    <property type="match status" value="1"/>
</dbReference>
<dbReference type="AlphaFoldDB" id="X7SAT5"/>
<accession>X7SAT5</accession>
<dbReference type="PROSITE" id="PS51192">
    <property type="entry name" value="HELICASE_ATP_BIND_1"/>
    <property type="match status" value="1"/>
</dbReference>
<evidence type="ECO:0000256" key="1">
    <source>
        <dbReference type="ARBA" id="ARBA00022801"/>
    </source>
</evidence>
<evidence type="ECO:0000259" key="3">
    <source>
        <dbReference type="PROSITE" id="PS51194"/>
    </source>
</evidence>
<comment type="caution">
    <text evidence="4">The sequence shown here is derived from an EMBL/GenBank/DDBJ whole genome shotgun (WGS) entry which is preliminary data.</text>
</comment>
<dbReference type="GO" id="GO:0016787">
    <property type="term" value="F:hydrolase activity"/>
    <property type="evidence" value="ECO:0007669"/>
    <property type="project" value="UniProtKB-KW"/>
</dbReference>
<dbReference type="OrthoDB" id="9760715at2"/>
<evidence type="ECO:0008006" key="5">
    <source>
        <dbReference type="Google" id="ProtNLM"/>
    </source>
</evidence>
<reference evidence="4" key="1">
    <citation type="submission" date="2014-01" db="EMBL/GenBank/DDBJ databases">
        <title>The Genome Sequence of Fusobacterium nucleatum 13_3C.</title>
        <authorList>
            <consortium name="The Broad Institute Genomics Platform"/>
            <person name="Earl A."/>
            <person name="Allen-Vercoe E."/>
            <person name="Daigneault M."/>
            <person name="Young S.K."/>
            <person name="Zeng Q."/>
            <person name="Gargeya S."/>
            <person name="Fitzgerald M."/>
            <person name="Abouelleil A."/>
            <person name="Alvarado L."/>
            <person name="Chapman S.B."/>
            <person name="Gainer-Dewar J."/>
            <person name="Goldberg J."/>
            <person name="Griggs A."/>
            <person name="Gujja S."/>
            <person name="Hansen M."/>
            <person name="Howarth C."/>
            <person name="Imamovic A."/>
            <person name="Ireland A."/>
            <person name="Larimer J."/>
            <person name="McCowan C."/>
            <person name="Murphy C."/>
            <person name="Pearson M."/>
            <person name="Poon T.W."/>
            <person name="Priest M."/>
            <person name="Roberts A."/>
            <person name="Saif S."/>
            <person name="Shea T."/>
            <person name="Sykes S."/>
            <person name="Wortman J."/>
            <person name="Nusbaum C."/>
            <person name="Birren B."/>
        </authorList>
    </citation>
    <scope>NUCLEOTIDE SEQUENCE [LARGE SCALE GENOMIC DNA]</scope>
    <source>
        <strain evidence="4">13_3C</strain>
    </source>
</reference>
<organism evidence="4">
    <name type="scientific">Fusobacterium nucleatum 13_3C</name>
    <dbReference type="NCBI Taxonomy" id="1357398"/>
    <lineage>
        <taxon>Bacteria</taxon>
        <taxon>Fusobacteriati</taxon>
        <taxon>Fusobacteriota</taxon>
        <taxon>Fusobacteriia</taxon>
        <taxon>Fusobacteriales</taxon>
        <taxon>Fusobacteriaceae</taxon>
        <taxon>Fusobacterium</taxon>
    </lineage>
</organism>
<feature type="domain" description="Helicase ATP-binding" evidence="2">
    <location>
        <begin position="458"/>
        <end position="614"/>
    </location>
</feature>
<dbReference type="Pfam" id="PF00176">
    <property type="entry name" value="SNF2-rel_dom"/>
    <property type="match status" value="1"/>
</dbReference>
<dbReference type="EMBL" id="JAOZ01000002">
    <property type="protein sequence ID" value="ETZ30540.1"/>
    <property type="molecule type" value="Genomic_DNA"/>
</dbReference>
<dbReference type="GO" id="GO:0005524">
    <property type="term" value="F:ATP binding"/>
    <property type="evidence" value="ECO:0007669"/>
    <property type="project" value="InterPro"/>
</dbReference>
<name>X7SAT5_FUSNU</name>
<dbReference type="PANTHER" id="PTHR10799">
    <property type="entry name" value="SNF2/RAD54 HELICASE FAMILY"/>
    <property type="match status" value="1"/>
</dbReference>
<dbReference type="SMART" id="SM00487">
    <property type="entry name" value="DEXDc"/>
    <property type="match status" value="1"/>
</dbReference>
<dbReference type="PATRIC" id="fig|1357398.3.peg.228"/>
<gene>
    <name evidence="4" type="ORF">HMPREF2085_00238</name>
</gene>
<sequence>MTEVKFYMLVEGEDSLYLALYDSEKNLISSYSNLNQNDINNYIENLENEKEFFISWEEEKSSDYLKLDEKLISYLLGQDNFVNADFEIIEKKEVENLALFIRNNKEIEDRLDIYIEINDNLLTKNNIVGNYIYSQGTFYKVDIEEDTQFSLSDLFQKIDKYELESYATLILKNYKNIDLKYEDYETVLSEERNAIPQIIIEKISFDNSLYIKINSIISTMDYEFFTKNKIETVLIVNELEKKLEISKINLENLSSDMFEIVKVLTKLQKTIGLKSSYYIDNENFIILNEELAKEFVKKELLQLTGKYSIIGTDRLRKYNIKAVRPKLSGKFSYILDYFEGEVEVEIEGEKFSIQQLLNNYKKDEYIVLSDGTNALINREYIEKLQRVFKEEDGNKIKVSFFDMPIVQDMIDEKAFENDFLGNKDFFEGINELPKEEVEYPKLNATLRDYQKYGYKWLKYLTDNNLGACLADDMGLGKTLQAIALLSNLHEEKKKKSMVIMPKSLIYNWENEIKKFAPKLKVGVYYGINRDFSSLKKVDIILTTYGTIRNDIENLLEHKFDLLILDESQNIKNINSQTTKAVLLLNAKKRVALSGTPIENNLLELYSLFRFLNPEMFGSVQRFTNSYILPIQKYSDTSTIEELKKKIYPFLLRRVKKEVLEDLPDKIEKLVYVDMNDEHRRFYEERRKYYYSLLEKNTSSQGNFDKFFVLQAINELRHIVSSPELETKKIISSKKEVLIENVIEAIENNHKVLVFVNYLSSIESICDSLKENKIKYLKMTGQTKDRQNLVDKFQNDSRYKVFVMTLKTGGVGLNLVSADTIFIYDPWWNTTVENQAIDRAYRLGQDKTVFAYKMIMRNTIEEKILKLQEIKNKLLDDLISEDNLSTKNLSKNDIEFILGS</sequence>
<proteinExistence type="predicted"/>
<dbReference type="HOGENOM" id="CLU_000315_21_3_0"/>
<keyword evidence="1" id="KW-0378">Hydrolase</keyword>
<protein>
    <recommendedName>
        <fullName evidence="5">SWF/SNF family helicase</fullName>
    </recommendedName>
</protein>
<dbReference type="CDD" id="cd18793">
    <property type="entry name" value="SF2_C_SNF"/>
    <property type="match status" value="1"/>
</dbReference>
<dbReference type="InterPro" id="IPR049730">
    <property type="entry name" value="SNF2/RAD54-like_C"/>
</dbReference>
<dbReference type="InterPro" id="IPR027417">
    <property type="entry name" value="P-loop_NTPase"/>
</dbReference>
<dbReference type="CDD" id="cd18012">
    <property type="entry name" value="DEXQc_arch_SWI2_SNF2"/>
    <property type="match status" value="1"/>
</dbReference>
<dbReference type="Gene3D" id="3.40.50.10810">
    <property type="entry name" value="Tandem AAA-ATPase domain"/>
    <property type="match status" value="1"/>
</dbReference>
<dbReference type="SUPFAM" id="SSF52540">
    <property type="entry name" value="P-loop containing nucleoside triphosphate hydrolases"/>
    <property type="match status" value="2"/>
</dbReference>
<dbReference type="InterPro" id="IPR038718">
    <property type="entry name" value="SNF2-like_sf"/>
</dbReference>
<dbReference type="InterPro" id="IPR014001">
    <property type="entry name" value="Helicase_ATP-bd"/>
</dbReference>
<dbReference type="PROSITE" id="PS51194">
    <property type="entry name" value="HELICASE_CTER"/>
    <property type="match status" value="1"/>
</dbReference>